<accession>A0A8S1HFS5</accession>
<protein>
    <submittedName>
        <fullName evidence="1">Uncharacterized protein</fullName>
    </submittedName>
</protein>
<gene>
    <name evidence="1" type="ORF">CAUJ_LOCUS11445</name>
</gene>
<name>A0A8S1HFS5_9PELO</name>
<dbReference type="Proteomes" id="UP000835052">
    <property type="component" value="Unassembled WGS sequence"/>
</dbReference>
<sequence>MDLELLEKRIRALEDAVGISHLAGEVKPVPQQIEDIQKRLKTVGGAHQLLKIPVGKLQKLNEFALQADTSQVPLNERLEIVADSEEIVKQRVDLLQEFQENFEKVIEDEGDAIANLDSYTETLTKTVGEIKVLSEKWRKENAELEEFKSNYNTIIRAMVKRIDGLQSKIAATEVA</sequence>
<proteinExistence type="predicted"/>
<reference evidence="1" key="1">
    <citation type="submission" date="2020-10" db="EMBL/GenBank/DDBJ databases">
        <authorList>
            <person name="Kikuchi T."/>
        </authorList>
    </citation>
    <scope>NUCLEOTIDE SEQUENCE</scope>
    <source>
        <strain evidence="1">NKZ352</strain>
    </source>
</reference>
<dbReference type="OrthoDB" id="5791810at2759"/>
<comment type="caution">
    <text evidence="1">The sequence shown here is derived from an EMBL/GenBank/DDBJ whole genome shotgun (WGS) entry which is preliminary data.</text>
</comment>
<evidence type="ECO:0000313" key="1">
    <source>
        <dbReference type="EMBL" id="CAD6195526.1"/>
    </source>
</evidence>
<keyword evidence="2" id="KW-1185">Reference proteome</keyword>
<dbReference type="AlphaFoldDB" id="A0A8S1HFS5"/>
<dbReference type="EMBL" id="CAJGYM010000057">
    <property type="protein sequence ID" value="CAD6195526.1"/>
    <property type="molecule type" value="Genomic_DNA"/>
</dbReference>
<evidence type="ECO:0000313" key="2">
    <source>
        <dbReference type="Proteomes" id="UP000835052"/>
    </source>
</evidence>
<organism evidence="1 2">
    <name type="scientific">Caenorhabditis auriculariae</name>
    <dbReference type="NCBI Taxonomy" id="2777116"/>
    <lineage>
        <taxon>Eukaryota</taxon>
        <taxon>Metazoa</taxon>
        <taxon>Ecdysozoa</taxon>
        <taxon>Nematoda</taxon>
        <taxon>Chromadorea</taxon>
        <taxon>Rhabditida</taxon>
        <taxon>Rhabditina</taxon>
        <taxon>Rhabditomorpha</taxon>
        <taxon>Rhabditoidea</taxon>
        <taxon>Rhabditidae</taxon>
        <taxon>Peloderinae</taxon>
        <taxon>Caenorhabditis</taxon>
    </lineage>
</organism>